<name>A0ACA9NLY7_9GLOM</name>
<comment type="caution">
    <text evidence="1">The sequence shown here is derived from an EMBL/GenBank/DDBJ whole genome shotgun (WGS) entry which is preliminary data.</text>
</comment>
<feature type="non-terminal residue" evidence="1">
    <location>
        <position position="1"/>
    </location>
</feature>
<evidence type="ECO:0000313" key="2">
    <source>
        <dbReference type="Proteomes" id="UP000789920"/>
    </source>
</evidence>
<protein>
    <submittedName>
        <fullName evidence="1">15350_t:CDS:1</fullName>
    </submittedName>
</protein>
<reference evidence="1" key="1">
    <citation type="submission" date="2021-06" db="EMBL/GenBank/DDBJ databases">
        <authorList>
            <person name="Kallberg Y."/>
            <person name="Tangrot J."/>
            <person name="Rosling A."/>
        </authorList>
    </citation>
    <scope>NUCLEOTIDE SEQUENCE</scope>
    <source>
        <strain evidence="1">MA461A</strain>
    </source>
</reference>
<keyword evidence="2" id="KW-1185">Reference proteome</keyword>
<accession>A0ACA9NLY7</accession>
<organism evidence="1 2">
    <name type="scientific">Racocetra persica</name>
    <dbReference type="NCBI Taxonomy" id="160502"/>
    <lineage>
        <taxon>Eukaryota</taxon>
        <taxon>Fungi</taxon>
        <taxon>Fungi incertae sedis</taxon>
        <taxon>Mucoromycota</taxon>
        <taxon>Glomeromycotina</taxon>
        <taxon>Glomeromycetes</taxon>
        <taxon>Diversisporales</taxon>
        <taxon>Gigasporaceae</taxon>
        <taxon>Racocetra</taxon>
    </lineage>
</organism>
<dbReference type="Proteomes" id="UP000789920">
    <property type="component" value="Unassembled WGS sequence"/>
</dbReference>
<gene>
    <name evidence="1" type="ORF">RPERSI_LOCUS8381</name>
</gene>
<sequence length="182" mass="21137">QNTDLQKIQTPKIDIHPLIQELKMDPLEEVYVKTVNIDKNSTGNQLSAIKLNSILYELSKRKLLVGIRIESSSKKRHSEILPEILKKYKNITKQKVYELASSQIYDEMLYYLSEDKILRIKTYSANKLSKLIDTQIDTIIYEVSRITKKCSTNLPLREKISRSHMTNSEPSHNQDSDISEIQ</sequence>
<feature type="non-terminal residue" evidence="1">
    <location>
        <position position="182"/>
    </location>
</feature>
<evidence type="ECO:0000313" key="1">
    <source>
        <dbReference type="EMBL" id="CAG8663781.1"/>
    </source>
</evidence>
<dbReference type="EMBL" id="CAJVQC010015108">
    <property type="protein sequence ID" value="CAG8663781.1"/>
    <property type="molecule type" value="Genomic_DNA"/>
</dbReference>
<proteinExistence type="predicted"/>